<proteinExistence type="predicted"/>
<dbReference type="EMBL" id="JBHSYQ010000004">
    <property type="protein sequence ID" value="MFC6998050.1"/>
    <property type="molecule type" value="Genomic_DNA"/>
</dbReference>
<evidence type="ECO:0000313" key="2">
    <source>
        <dbReference type="EMBL" id="MFC6998050.1"/>
    </source>
</evidence>
<dbReference type="RefSeq" id="WP_066621718.1">
    <property type="nucleotide sequence ID" value="NZ_JBHSYQ010000004.1"/>
</dbReference>
<name>A0ABW2DK54_9BACT</name>
<evidence type="ECO:0000256" key="1">
    <source>
        <dbReference type="SAM" id="MobiDB-lite"/>
    </source>
</evidence>
<feature type="region of interest" description="Disordered" evidence="1">
    <location>
        <begin position="1"/>
        <end position="25"/>
    </location>
</feature>
<sequence>MAAPKKNKNAVGNEGGRPPIFASPKELQSKIDEYFEYIKGDLKEERETINSKTGATQYILIWNREPEPATITGLALFLGFADRQSLNDYEEKIEFSFMIKKARTRVENGYEKALHAQSPTGAIFALKNMGWNDKQQVEHSGGIITNPKELSDEDLARIAAEG</sequence>
<dbReference type="Proteomes" id="UP001596405">
    <property type="component" value="Unassembled WGS sequence"/>
</dbReference>
<organism evidence="2 3">
    <name type="scientific">Rufibacter roseus</name>
    <dbReference type="NCBI Taxonomy" id="1567108"/>
    <lineage>
        <taxon>Bacteria</taxon>
        <taxon>Pseudomonadati</taxon>
        <taxon>Bacteroidota</taxon>
        <taxon>Cytophagia</taxon>
        <taxon>Cytophagales</taxon>
        <taxon>Hymenobacteraceae</taxon>
        <taxon>Rufibacter</taxon>
    </lineage>
</organism>
<accession>A0ABW2DK54</accession>
<gene>
    <name evidence="2" type="ORF">ACFQHR_10470</name>
</gene>
<keyword evidence="3" id="KW-1185">Reference proteome</keyword>
<comment type="caution">
    <text evidence="2">The sequence shown here is derived from an EMBL/GenBank/DDBJ whole genome shotgun (WGS) entry which is preliminary data.</text>
</comment>
<reference evidence="3" key="1">
    <citation type="journal article" date="2019" name="Int. J. Syst. Evol. Microbiol.">
        <title>The Global Catalogue of Microorganisms (GCM) 10K type strain sequencing project: providing services to taxonomists for standard genome sequencing and annotation.</title>
        <authorList>
            <consortium name="The Broad Institute Genomics Platform"/>
            <consortium name="The Broad Institute Genome Sequencing Center for Infectious Disease"/>
            <person name="Wu L."/>
            <person name="Ma J."/>
        </authorList>
    </citation>
    <scope>NUCLEOTIDE SEQUENCE [LARGE SCALE GENOMIC DNA]</scope>
    <source>
        <strain evidence="3">CGMCC 4.7393</strain>
    </source>
</reference>
<dbReference type="InterPro" id="IPR032066">
    <property type="entry name" value="GP3_package"/>
</dbReference>
<dbReference type="Gene3D" id="1.10.132.80">
    <property type="match status" value="1"/>
</dbReference>
<protein>
    <submittedName>
        <fullName evidence="2">Terminase small subunit</fullName>
    </submittedName>
</protein>
<evidence type="ECO:0000313" key="3">
    <source>
        <dbReference type="Proteomes" id="UP001596405"/>
    </source>
</evidence>
<dbReference type="Pfam" id="PF16677">
    <property type="entry name" value="GP3_package"/>
    <property type="match status" value="1"/>
</dbReference>